<dbReference type="Proteomes" id="UP000054279">
    <property type="component" value="Unassembled WGS sequence"/>
</dbReference>
<dbReference type="InterPro" id="IPR058502">
    <property type="entry name" value="PLL-like_beta-prop"/>
</dbReference>
<dbReference type="OrthoDB" id="406838at2759"/>
<proteinExistence type="predicted"/>
<protein>
    <recommendedName>
        <fullName evidence="1">PLL-like beta propeller domain-containing protein</fullName>
    </recommendedName>
</protein>
<dbReference type="AlphaFoldDB" id="A0A0C9VR78"/>
<evidence type="ECO:0000259" key="1">
    <source>
        <dbReference type="Pfam" id="PF26607"/>
    </source>
</evidence>
<gene>
    <name evidence="2" type="ORF">M422DRAFT_173794</name>
</gene>
<feature type="domain" description="PLL-like beta propeller" evidence="1">
    <location>
        <begin position="8"/>
        <end position="136"/>
    </location>
</feature>
<organism evidence="2 3">
    <name type="scientific">Sphaerobolus stellatus (strain SS14)</name>
    <dbReference type="NCBI Taxonomy" id="990650"/>
    <lineage>
        <taxon>Eukaryota</taxon>
        <taxon>Fungi</taxon>
        <taxon>Dikarya</taxon>
        <taxon>Basidiomycota</taxon>
        <taxon>Agaricomycotina</taxon>
        <taxon>Agaricomycetes</taxon>
        <taxon>Phallomycetidae</taxon>
        <taxon>Geastrales</taxon>
        <taxon>Sphaerobolaceae</taxon>
        <taxon>Sphaerobolus</taxon>
    </lineage>
</organism>
<dbReference type="SUPFAM" id="SSF89372">
    <property type="entry name" value="Fucose-specific lectin"/>
    <property type="match status" value="1"/>
</dbReference>
<reference evidence="2 3" key="1">
    <citation type="submission" date="2014-06" db="EMBL/GenBank/DDBJ databases">
        <title>Evolutionary Origins and Diversification of the Mycorrhizal Mutualists.</title>
        <authorList>
            <consortium name="DOE Joint Genome Institute"/>
            <consortium name="Mycorrhizal Genomics Consortium"/>
            <person name="Kohler A."/>
            <person name="Kuo A."/>
            <person name="Nagy L.G."/>
            <person name="Floudas D."/>
            <person name="Copeland A."/>
            <person name="Barry K.W."/>
            <person name="Cichocki N."/>
            <person name="Veneault-Fourrey C."/>
            <person name="LaButti K."/>
            <person name="Lindquist E.A."/>
            <person name="Lipzen A."/>
            <person name="Lundell T."/>
            <person name="Morin E."/>
            <person name="Murat C."/>
            <person name="Riley R."/>
            <person name="Ohm R."/>
            <person name="Sun H."/>
            <person name="Tunlid A."/>
            <person name="Henrissat B."/>
            <person name="Grigoriev I.V."/>
            <person name="Hibbett D.S."/>
            <person name="Martin F."/>
        </authorList>
    </citation>
    <scope>NUCLEOTIDE SEQUENCE [LARGE SCALE GENOMIC DNA]</scope>
    <source>
        <strain evidence="2 3">SS14</strain>
    </source>
</reference>
<dbReference type="EMBL" id="KN837144">
    <property type="protein sequence ID" value="KIJ40416.1"/>
    <property type="molecule type" value="Genomic_DNA"/>
</dbReference>
<evidence type="ECO:0000313" key="3">
    <source>
        <dbReference type="Proteomes" id="UP000054279"/>
    </source>
</evidence>
<keyword evidence="3" id="KW-1185">Reference proteome</keyword>
<dbReference type="Gene3D" id="2.120.10.70">
    <property type="entry name" value="Fucose-specific lectin"/>
    <property type="match status" value="1"/>
</dbReference>
<sequence>SMTSWGTGHIELLACGTNSAIYQKRFLNGSWSPSWTSLGGTFVYEPVAVCMKPDWINIFAVGTDGKIYVKWSDGVTWGPSAQTWEDINAPEPVMARPTSISTEQNTLSFFVLDKSRVLWMKSLNGSSWSGFISLGGGRSLCTPAVVSTGPQKFDIFTV</sequence>
<dbReference type="Pfam" id="PF26607">
    <property type="entry name" value="DUF8189"/>
    <property type="match status" value="1"/>
</dbReference>
<evidence type="ECO:0000313" key="2">
    <source>
        <dbReference type="EMBL" id="KIJ40416.1"/>
    </source>
</evidence>
<dbReference type="HOGENOM" id="CLU_1673530_0_0_1"/>
<name>A0A0C9VR78_SPHS4</name>
<accession>A0A0C9VR78</accession>
<feature type="non-terminal residue" evidence="2">
    <location>
        <position position="158"/>
    </location>
</feature>